<feature type="compositionally biased region" description="Basic and acidic residues" evidence="2">
    <location>
        <begin position="475"/>
        <end position="484"/>
    </location>
</feature>
<dbReference type="Proteomes" id="UP000028837">
    <property type="component" value="Unassembled WGS sequence"/>
</dbReference>
<evidence type="ECO:0000313" key="5">
    <source>
        <dbReference type="Proteomes" id="UP000028837"/>
    </source>
</evidence>
<keyword evidence="1" id="KW-0863">Zinc-finger</keyword>
<sequence>MICLLFQVSEFLEKGMTIAFMLRKMPLEIFLRTIGCGYRVQFLDKQLSAPQASQVLVEDLPRTVFDILVLSSRQLHLKRQRQQPPTLPLTGNNKRSAPAALRRLLSTLFTFCVPRFCGRMFCRPRREKTAGLQRSLHVEGQFTEPLSPGGESPEAASLGQFNLLAPGAFEAFWEELQSEVARWIHFNAPLPPSSFDALKGKTGTLTGERQRQSGEVDAESQRQTEADDTQGLGDLSRPKGGTMKLLGNSAAGTTPGGCSGGCSPSSQLPRRRSLQQAELEGSNSPHAVSPGPLTILGFSNGLRHLQILPLVSVTQTLRLPCIAAHSALCLSVLFPASTPPSTCVVKPFFLSCRACPSYELSRTRVMWPAVCSCACRTAELDAFAEIILDRYREAGGEELGRLVFSPHSPEVQSLASRLRIPTDVVLRFLLRLFETRGGVGCGFQSLAFHLPGLRAPKNALEDGEARRDRRKRRRLDADADHPGSEDGSGSETEGENERRETHEERRTERDRKLLVGRRLVLLHRTRDVRFRCHLCGCLYSLIRALKHHYEKIHKTELPADSDTFVLPWEKEKRLQRVQQAQEQKQLALAFRRKRKQKERDDLGGSLPRSGKRFGGCQPLQSNELIHNSHEKEDGDDEALSPLHFRDEEASLVDTTASWLSDKTGK</sequence>
<feature type="region of interest" description="Disordered" evidence="2">
    <location>
        <begin position="591"/>
        <end position="637"/>
    </location>
</feature>
<dbReference type="GO" id="GO:0008270">
    <property type="term" value="F:zinc ion binding"/>
    <property type="evidence" value="ECO:0007669"/>
    <property type="project" value="UniProtKB-KW"/>
</dbReference>
<feature type="region of interest" description="Disordered" evidence="2">
    <location>
        <begin position="459"/>
        <end position="508"/>
    </location>
</feature>
<gene>
    <name evidence="4" type="ORF">TGDOM2_228070A</name>
</gene>
<keyword evidence="1" id="KW-0862">Zinc</keyword>
<keyword evidence="1" id="KW-0479">Metal-binding</keyword>
<evidence type="ECO:0000256" key="2">
    <source>
        <dbReference type="SAM" id="MobiDB-lite"/>
    </source>
</evidence>
<dbReference type="PROSITE" id="PS50157">
    <property type="entry name" value="ZINC_FINGER_C2H2_2"/>
    <property type="match status" value="1"/>
</dbReference>
<dbReference type="AlphaFoldDB" id="A0A086KKQ1"/>
<feature type="compositionally biased region" description="Basic and acidic residues" evidence="2">
    <location>
        <begin position="495"/>
        <end position="508"/>
    </location>
</feature>
<evidence type="ECO:0000313" key="4">
    <source>
        <dbReference type="EMBL" id="KFG44969.1"/>
    </source>
</evidence>
<protein>
    <recommendedName>
        <fullName evidence="3">C2H2-type domain-containing protein</fullName>
    </recommendedName>
</protein>
<organism evidence="4 5">
    <name type="scientific">Toxoplasma gondii GAB2-2007-GAL-DOM2</name>
    <dbReference type="NCBI Taxonomy" id="1130820"/>
    <lineage>
        <taxon>Eukaryota</taxon>
        <taxon>Sar</taxon>
        <taxon>Alveolata</taxon>
        <taxon>Apicomplexa</taxon>
        <taxon>Conoidasida</taxon>
        <taxon>Coccidia</taxon>
        <taxon>Eucoccidiorida</taxon>
        <taxon>Eimeriorina</taxon>
        <taxon>Sarcocystidae</taxon>
        <taxon>Toxoplasma</taxon>
    </lineage>
</organism>
<dbReference type="VEuPathDB" id="ToxoDB:TGDOM2_228070A"/>
<dbReference type="EMBL" id="AHZU02000388">
    <property type="protein sequence ID" value="KFG44969.1"/>
    <property type="molecule type" value="Genomic_DNA"/>
</dbReference>
<reference evidence="4 5" key="1">
    <citation type="submission" date="2014-02" db="EMBL/GenBank/DDBJ databases">
        <authorList>
            <person name="Sibley D."/>
            <person name="Venepally P."/>
            <person name="Karamycheva S."/>
            <person name="Hadjithomas M."/>
            <person name="Khan A."/>
            <person name="Brunk B."/>
            <person name="Roos D."/>
            <person name="Caler E."/>
            <person name="Lorenzi H."/>
        </authorList>
    </citation>
    <scope>NUCLEOTIDE SEQUENCE [LARGE SCALE GENOMIC DNA]</scope>
    <source>
        <strain evidence="4 5">GAB2-2007-GAL-DOM2</strain>
    </source>
</reference>
<evidence type="ECO:0000259" key="3">
    <source>
        <dbReference type="PROSITE" id="PS50157"/>
    </source>
</evidence>
<dbReference type="PROSITE" id="PS00028">
    <property type="entry name" value="ZINC_FINGER_C2H2_1"/>
    <property type="match status" value="1"/>
</dbReference>
<proteinExistence type="predicted"/>
<feature type="compositionally biased region" description="Basic and acidic residues" evidence="2">
    <location>
        <begin position="208"/>
        <end position="225"/>
    </location>
</feature>
<comment type="caution">
    <text evidence="4">The sequence shown here is derived from an EMBL/GenBank/DDBJ whole genome shotgun (WGS) entry which is preliminary data.</text>
</comment>
<name>A0A086KKQ1_TOXGO</name>
<dbReference type="InterPro" id="IPR013087">
    <property type="entry name" value="Znf_C2H2_type"/>
</dbReference>
<feature type="non-terminal residue" evidence="4">
    <location>
        <position position="665"/>
    </location>
</feature>
<accession>A0A086KKQ1</accession>
<feature type="region of interest" description="Disordered" evidence="2">
    <location>
        <begin position="195"/>
        <end position="286"/>
    </location>
</feature>
<feature type="domain" description="C2H2-type" evidence="3">
    <location>
        <begin position="530"/>
        <end position="558"/>
    </location>
</feature>
<evidence type="ECO:0000256" key="1">
    <source>
        <dbReference type="PROSITE-ProRule" id="PRU00042"/>
    </source>
</evidence>